<dbReference type="Proteomes" id="UP000027195">
    <property type="component" value="Unassembled WGS sequence"/>
</dbReference>
<evidence type="ECO:0000256" key="2">
    <source>
        <dbReference type="ARBA" id="ARBA00008766"/>
    </source>
</evidence>
<feature type="compositionally biased region" description="Polar residues" evidence="7">
    <location>
        <begin position="29"/>
        <end position="45"/>
    </location>
</feature>
<dbReference type="PANTHER" id="PTHR43226:SF4">
    <property type="entry name" value="XAA-PRO AMINOPEPTIDASE 3"/>
    <property type="match status" value="1"/>
</dbReference>
<dbReference type="PROSITE" id="PS00491">
    <property type="entry name" value="PROLINE_PEPTIDASE"/>
    <property type="match status" value="1"/>
</dbReference>
<evidence type="ECO:0000256" key="3">
    <source>
        <dbReference type="ARBA" id="ARBA00022723"/>
    </source>
</evidence>
<keyword evidence="4" id="KW-0378">Hydrolase</keyword>
<sequence>MKSLMRHRGLCRLPPTSLAVSACRSYARSTPPASKLATPQGSPSDASLHPRKPALYGQPTYDSHPHILREDEVTPGIPKSEYERRRRELMARLPDRSMVLCVAAPVKYMSQGIFYKYRQASELWYLTGLQETESAVVLEKDSSSRGYKMTLFVQSKDQRKELWEGPRTGVNAAATLFGADEAKDVSYLSKYLKSSISKVDTVYVDSSFPTQTQTRSFLNYLRPSSDENPITSILSNKIRPLKEDLQMVRTIKSEHEIKIMKKAGAISGTAHAKTMRFTQPGQSESSLAAHFEYLCALEGAQRPAYVPVVASGANALFIHYTSNEQIMCDGELILMDAGCEYNGYASDITRTWPVSGKFTGPQRDLYQAVLNAEKALILQCKESAGESLHTLHQASSKILLDELRQIGFDIGPRELDRLYPHYLSHPIGIDLHESGKDQRHWGLKSGTVITVEPGVYVPPDPAFPKHFHNIGIRIEDEVLVQQDHAVVLSANAPKEIVDVEATCQGLLGVGPY</sequence>
<dbReference type="CDD" id="cd01087">
    <property type="entry name" value="Prolidase"/>
    <property type="match status" value="1"/>
</dbReference>
<gene>
    <name evidence="9" type="ORF">BOTBODRAFT_132675</name>
</gene>
<evidence type="ECO:0000256" key="4">
    <source>
        <dbReference type="ARBA" id="ARBA00022801"/>
    </source>
</evidence>
<comment type="cofactor">
    <cofactor evidence="1">
        <name>Mn(2+)</name>
        <dbReference type="ChEBI" id="CHEBI:29035"/>
    </cofactor>
</comment>
<dbReference type="InterPro" id="IPR036005">
    <property type="entry name" value="Creatinase/aminopeptidase-like"/>
</dbReference>
<dbReference type="STRING" id="930990.A0A067MEK0"/>
<keyword evidence="5" id="KW-0464">Manganese</keyword>
<evidence type="ECO:0000256" key="6">
    <source>
        <dbReference type="RuleBase" id="RU000590"/>
    </source>
</evidence>
<evidence type="ECO:0000259" key="8">
    <source>
        <dbReference type="SMART" id="SM01011"/>
    </source>
</evidence>
<dbReference type="GO" id="GO:0070006">
    <property type="term" value="F:metalloaminopeptidase activity"/>
    <property type="evidence" value="ECO:0007669"/>
    <property type="project" value="InterPro"/>
</dbReference>
<proteinExistence type="inferred from homology"/>
<accession>A0A067MEK0</accession>
<name>A0A067MEK0_BOTB1</name>
<dbReference type="SUPFAM" id="SSF55920">
    <property type="entry name" value="Creatinase/aminopeptidase"/>
    <property type="match status" value="1"/>
</dbReference>
<dbReference type="OrthoDB" id="4215474at2759"/>
<dbReference type="GO" id="GO:0006508">
    <property type="term" value="P:proteolysis"/>
    <property type="evidence" value="ECO:0007669"/>
    <property type="project" value="TreeGrafter"/>
</dbReference>
<dbReference type="InterPro" id="IPR029149">
    <property type="entry name" value="Creatin/AminoP/Spt16_N"/>
</dbReference>
<evidence type="ECO:0000256" key="5">
    <source>
        <dbReference type="ARBA" id="ARBA00023211"/>
    </source>
</evidence>
<dbReference type="EMBL" id="KL198039">
    <property type="protein sequence ID" value="KDQ14198.1"/>
    <property type="molecule type" value="Genomic_DNA"/>
</dbReference>
<evidence type="ECO:0000256" key="1">
    <source>
        <dbReference type="ARBA" id="ARBA00001936"/>
    </source>
</evidence>
<dbReference type="InterPro" id="IPR007865">
    <property type="entry name" value="Aminopep_P_N"/>
</dbReference>
<dbReference type="PANTHER" id="PTHR43226">
    <property type="entry name" value="XAA-PRO AMINOPEPTIDASE 3"/>
    <property type="match status" value="1"/>
</dbReference>
<dbReference type="InterPro" id="IPR052433">
    <property type="entry name" value="X-Pro_dipept-like"/>
</dbReference>
<dbReference type="GO" id="GO:0030145">
    <property type="term" value="F:manganese ion binding"/>
    <property type="evidence" value="ECO:0007669"/>
    <property type="project" value="InterPro"/>
</dbReference>
<dbReference type="SMART" id="SM01011">
    <property type="entry name" value="AMP_N"/>
    <property type="match status" value="1"/>
</dbReference>
<keyword evidence="10" id="KW-1185">Reference proteome</keyword>
<evidence type="ECO:0000313" key="9">
    <source>
        <dbReference type="EMBL" id="KDQ14198.1"/>
    </source>
</evidence>
<dbReference type="Gene3D" id="3.40.350.10">
    <property type="entry name" value="Creatinase/prolidase N-terminal domain"/>
    <property type="match status" value="1"/>
</dbReference>
<feature type="domain" description="Aminopeptidase P N-terminal" evidence="8">
    <location>
        <begin position="77"/>
        <end position="213"/>
    </location>
</feature>
<dbReference type="SUPFAM" id="SSF53092">
    <property type="entry name" value="Creatinase/prolidase N-terminal domain"/>
    <property type="match status" value="1"/>
</dbReference>
<dbReference type="InterPro" id="IPR001131">
    <property type="entry name" value="Peptidase_M24B_aminopep-P_CS"/>
</dbReference>
<dbReference type="Gene3D" id="3.90.230.10">
    <property type="entry name" value="Creatinase/methionine aminopeptidase superfamily"/>
    <property type="match status" value="1"/>
</dbReference>
<keyword evidence="3 6" id="KW-0479">Metal-binding</keyword>
<organism evidence="9 10">
    <name type="scientific">Botryobasidium botryosum (strain FD-172 SS1)</name>
    <dbReference type="NCBI Taxonomy" id="930990"/>
    <lineage>
        <taxon>Eukaryota</taxon>
        <taxon>Fungi</taxon>
        <taxon>Dikarya</taxon>
        <taxon>Basidiomycota</taxon>
        <taxon>Agaricomycotina</taxon>
        <taxon>Agaricomycetes</taxon>
        <taxon>Cantharellales</taxon>
        <taxon>Botryobasidiaceae</taxon>
        <taxon>Botryobasidium</taxon>
    </lineage>
</organism>
<reference evidence="10" key="1">
    <citation type="journal article" date="2014" name="Proc. Natl. Acad. Sci. U.S.A.">
        <title>Extensive sampling of basidiomycete genomes demonstrates inadequacy of the white-rot/brown-rot paradigm for wood decay fungi.</title>
        <authorList>
            <person name="Riley R."/>
            <person name="Salamov A.A."/>
            <person name="Brown D.W."/>
            <person name="Nagy L.G."/>
            <person name="Floudas D."/>
            <person name="Held B.W."/>
            <person name="Levasseur A."/>
            <person name="Lombard V."/>
            <person name="Morin E."/>
            <person name="Otillar R."/>
            <person name="Lindquist E.A."/>
            <person name="Sun H."/>
            <person name="LaButti K.M."/>
            <person name="Schmutz J."/>
            <person name="Jabbour D."/>
            <person name="Luo H."/>
            <person name="Baker S.E."/>
            <person name="Pisabarro A.G."/>
            <person name="Walton J.D."/>
            <person name="Blanchette R.A."/>
            <person name="Henrissat B."/>
            <person name="Martin F."/>
            <person name="Cullen D."/>
            <person name="Hibbett D.S."/>
            <person name="Grigoriev I.V."/>
        </authorList>
    </citation>
    <scope>NUCLEOTIDE SEQUENCE [LARGE SCALE GENOMIC DNA]</scope>
    <source>
        <strain evidence="10">FD-172 SS1</strain>
    </source>
</reference>
<evidence type="ECO:0000256" key="7">
    <source>
        <dbReference type="SAM" id="MobiDB-lite"/>
    </source>
</evidence>
<feature type="region of interest" description="Disordered" evidence="7">
    <location>
        <begin position="29"/>
        <end position="75"/>
    </location>
</feature>
<dbReference type="PROSITE" id="PS51257">
    <property type="entry name" value="PROKAR_LIPOPROTEIN"/>
    <property type="match status" value="1"/>
</dbReference>
<dbReference type="InParanoid" id="A0A067MEK0"/>
<dbReference type="Pfam" id="PF00557">
    <property type="entry name" value="Peptidase_M24"/>
    <property type="match status" value="1"/>
</dbReference>
<dbReference type="InterPro" id="IPR000994">
    <property type="entry name" value="Pept_M24"/>
</dbReference>
<feature type="compositionally biased region" description="Basic and acidic residues" evidence="7">
    <location>
        <begin position="63"/>
        <end position="72"/>
    </location>
</feature>
<dbReference type="HOGENOM" id="CLU_017266_1_1_1"/>
<dbReference type="AlphaFoldDB" id="A0A067MEK0"/>
<protein>
    <recommendedName>
        <fullName evidence="8">Aminopeptidase P N-terminal domain-containing protein</fullName>
    </recommendedName>
</protein>
<dbReference type="GO" id="GO:0005739">
    <property type="term" value="C:mitochondrion"/>
    <property type="evidence" value="ECO:0007669"/>
    <property type="project" value="TreeGrafter"/>
</dbReference>
<dbReference type="Pfam" id="PF05195">
    <property type="entry name" value="AMP_N"/>
    <property type="match status" value="1"/>
</dbReference>
<dbReference type="FunCoup" id="A0A067MEK0">
    <property type="interactions" value="351"/>
</dbReference>
<comment type="similarity">
    <text evidence="2 6">Belongs to the peptidase M24B family.</text>
</comment>
<evidence type="ECO:0000313" key="10">
    <source>
        <dbReference type="Proteomes" id="UP000027195"/>
    </source>
</evidence>